<evidence type="ECO:0000313" key="2">
    <source>
        <dbReference type="EMBL" id="KAK6966390.1"/>
    </source>
</evidence>
<evidence type="ECO:0000313" key="3">
    <source>
        <dbReference type="Proteomes" id="UP001362999"/>
    </source>
</evidence>
<name>A0AAV9YZ77_9AGAR</name>
<dbReference type="AlphaFoldDB" id="A0AAV9YZ77"/>
<proteinExistence type="predicted"/>
<gene>
    <name evidence="2" type="ORF">R3P38DRAFT_2816358</name>
</gene>
<dbReference type="EMBL" id="JAWWNJ010000278">
    <property type="protein sequence ID" value="KAK6966390.1"/>
    <property type="molecule type" value="Genomic_DNA"/>
</dbReference>
<evidence type="ECO:0000256" key="1">
    <source>
        <dbReference type="SAM" id="MobiDB-lite"/>
    </source>
</evidence>
<keyword evidence="3" id="KW-1185">Reference proteome</keyword>
<comment type="caution">
    <text evidence="2">The sequence shown here is derived from an EMBL/GenBank/DDBJ whole genome shotgun (WGS) entry which is preliminary data.</text>
</comment>
<feature type="region of interest" description="Disordered" evidence="1">
    <location>
        <begin position="103"/>
        <end position="129"/>
    </location>
</feature>
<reference evidence="2 3" key="1">
    <citation type="journal article" date="2024" name="J Genomics">
        <title>Draft genome sequencing and assembly of Favolaschia claudopus CIRM-BRFM 2984 isolated from oak limbs.</title>
        <authorList>
            <person name="Navarro D."/>
            <person name="Drula E."/>
            <person name="Chaduli D."/>
            <person name="Cazenave R."/>
            <person name="Ahrendt S."/>
            <person name="Wang J."/>
            <person name="Lipzen A."/>
            <person name="Daum C."/>
            <person name="Barry K."/>
            <person name="Grigoriev I.V."/>
            <person name="Favel A."/>
            <person name="Rosso M.N."/>
            <person name="Martin F."/>
        </authorList>
    </citation>
    <scope>NUCLEOTIDE SEQUENCE [LARGE SCALE GENOMIC DNA]</scope>
    <source>
        <strain evidence="2 3">CIRM-BRFM 2984</strain>
    </source>
</reference>
<organism evidence="2 3">
    <name type="scientific">Favolaschia claudopus</name>
    <dbReference type="NCBI Taxonomy" id="2862362"/>
    <lineage>
        <taxon>Eukaryota</taxon>
        <taxon>Fungi</taxon>
        <taxon>Dikarya</taxon>
        <taxon>Basidiomycota</taxon>
        <taxon>Agaricomycotina</taxon>
        <taxon>Agaricomycetes</taxon>
        <taxon>Agaricomycetidae</taxon>
        <taxon>Agaricales</taxon>
        <taxon>Marasmiineae</taxon>
        <taxon>Mycenaceae</taxon>
        <taxon>Favolaschia</taxon>
    </lineage>
</organism>
<accession>A0AAV9YZ77</accession>
<dbReference type="Proteomes" id="UP001362999">
    <property type="component" value="Unassembled WGS sequence"/>
</dbReference>
<sequence length="250" mass="27842">MYCTRSPRAKAPLMLCVKASLNKDIFGWANLVRSLQFSFDARDSEADFSELDSDEYAEIGPGIPLQPDYSILTALLNMYDSVSTIFKIVKRSLRRSLREKKKDDAMDVDYVPDPHSRKSSSPEPLSAFSHNIRPKFTTSEVAKDSVGVWGLVPHYQPNSSVGYLRTGPRKRAKKGSKPQWRLDEEGGALVTEGVALEEVLEGGTEGDVYMPTNAVKNAVDLLKNSVNIEELGQQGWSARSAGPYSLFYHY</sequence>
<protein>
    <submittedName>
        <fullName evidence="2">Uncharacterized protein</fullName>
    </submittedName>
</protein>